<keyword evidence="4" id="KW-1185">Reference proteome</keyword>
<dbReference type="PANTHER" id="PTHR34383:SF3">
    <property type="entry name" value="POLYPHOSPHATE:AMP PHOSPHOTRANSFERASE"/>
    <property type="match status" value="1"/>
</dbReference>
<comment type="caution">
    <text evidence="3">The sequence shown here is derived from an EMBL/GenBank/DDBJ whole genome shotgun (WGS) entry which is preliminary data.</text>
</comment>
<feature type="domain" description="Polyphosphate kinase-2-related" evidence="2">
    <location>
        <begin position="52"/>
        <end position="264"/>
    </location>
</feature>
<protein>
    <recommendedName>
        <fullName evidence="2">Polyphosphate kinase-2-related domain-containing protein</fullName>
    </recommendedName>
</protein>
<dbReference type="PANTHER" id="PTHR34383">
    <property type="entry name" value="POLYPHOSPHATE:AMP PHOSPHOTRANSFERASE-RELATED"/>
    <property type="match status" value="1"/>
</dbReference>
<gene>
    <name evidence="3" type="ORF">GCM10009726_10200</name>
</gene>
<name>A0ABN2WYW6_9ACTN</name>
<evidence type="ECO:0000256" key="1">
    <source>
        <dbReference type="SAM" id="MobiDB-lite"/>
    </source>
</evidence>
<feature type="compositionally biased region" description="Basic and acidic residues" evidence="1">
    <location>
        <begin position="306"/>
        <end position="317"/>
    </location>
</feature>
<sequence length="372" mass="41664">MGKKKSGTGAWSADPRDALRAHPDFDLFQMDRGGTPGWEDDKGAAKKFGAQRGGLLSELQERLYAEGRTGGSRSLLVIVQGLDTAGKGGVARHVMSKVDPQGVALRSFGPPTEEEQRHHFLWRIEKELPAPGLIGVFDRSHYEDVLVARVDELVAPEVWEERYDEINDFEADLVAGGTTVVKVALMISHDEQGMRLMKRLDRPDKHWKYSASDLSTRRRWDDYQDAYADVFRRTSTDVAPWYVVPADHKWYARVAITEILTQTLIDLDPKWPSVRWDPMVQRRELAQTLSTRALADSLSETDEQVEKSIKSNREVQKRAARASKVGDGSDPVADADATAREAEAYAAAAAAMADQQRTRRQKAEFLAERDGT</sequence>
<accession>A0ABN2WYW6</accession>
<dbReference type="EMBL" id="BAAAMQ010000008">
    <property type="protein sequence ID" value="GAA2100297.1"/>
    <property type="molecule type" value="Genomic_DNA"/>
</dbReference>
<feature type="region of interest" description="Disordered" evidence="1">
    <location>
        <begin position="306"/>
        <end position="337"/>
    </location>
</feature>
<dbReference type="Proteomes" id="UP001501161">
    <property type="component" value="Unassembled WGS sequence"/>
</dbReference>
<proteinExistence type="predicted"/>
<evidence type="ECO:0000313" key="4">
    <source>
        <dbReference type="Proteomes" id="UP001501161"/>
    </source>
</evidence>
<dbReference type="SUPFAM" id="SSF52540">
    <property type="entry name" value="P-loop containing nucleoside triphosphate hydrolases"/>
    <property type="match status" value="1"/>
</dbReference>
<dbReference type="RefSeq" id="WP_231251882.1">
    <property type="nucleotide sequence ID" value="NZ_BAAAMQ010000008.1"/>
</dbReference>
<reference evidence="3 4" key="1">
    <citation type="journal article" date="2019" name="Int. J. Syst. Evol. Microbiol.">
        <title>The Global Catalogue of Microorganisms (GCM) 10K type strain sequencing project: providing services to taxonomists for standard genome sequencing and annotation.</title>
        <authorList>
            <consortium name="The Broad Institute Genomics Platform"/>
            <consortium name="The Broad Institute Genome Sequencing Center for Infectious Disease"/>
            <person name="Wu L."/>
            <person name="Ma J."/>
        </authorList>
    </citation>
    <scope>NUCLEOTIDE SEQUENCE [LARGE SCALE GENOMIC DNA]</scope>
    <source>
        <strain evidence="3 4">JCM 13813</strain>
    </source>
</reference>
<organism evidence="3 4">
    <name type="scientific">Nocardioides furvisabuli</name>
    <dbReference type="NCBI Taxonomy" id="375542"/>
    <lineage>
        <taxon>Bacteria</taxon>
        <taxon>Bacillati</taxon>
        <taxon>Actinomycetota</taxon>
        <taxon>Actinomycetes</taxon>
        <taxon>Propionibacteriales</taxon>
        <taxon>Nocardioidaceae</taxon>
        <taxon>Nocardioides</taxon>
    </lineage>
</organism>
<dbReference type="InterPro" id="IPR022300">
    <property type="entry name" value="PPK2-rel_1"/>
</dbReference>
<dbReference type="InterPro" id="IPR027417">
    <property type="entry name" value="P-loop_NTPase"/>
</dbReference>
<evidence type="ECO:0000313" key="3">
    <source>
        <dbReference type="EMBL" id="GAA2100297.1"/>
    </source>
</evidence>
<dbReference type="InterPro" id="IPR022488">
    <property type="entry name" value="PPK2-related"/>
</dbReference>
<dbReference type="Gene3D" id="3.40.50.300">
    <property type="entry name" value="P-loop containing nucleotide triphosphate hydrolases"/>
    <property type="match status" value="1"/>
</dbReference>
<dbReference type="NCBIfam" id="TIGR03709">
    <property type="entry name" value="PPK2_rel_1"/>
    <property type="match status" value="1"/>
</dbReference>
<evidence type="ECO:0000259" key="2">
    <source>
        <dbReference type="Pfam" id="PF03976"/>
    </source>
</evidence>
<dbReference type="Pfam" id="PF03976">
    <property type="entry name" value="PPK2"/>
    <property type="match status" value="1"/>
</dbReference>